<evidence type="ECO:0000313" key="8">
    <source>
        <dbReference type="Proteomes" id="UP000265120"/>
    </source>
</evidence>
<dbReference type="SUPFAM" id="SSF50044">
    <property type="entry name" value="SH3-domain"/>
    <property type="match status" value="1"/>
</dbReference>
<feature type="coiled-coil region" evidence="2">
    <location>
        <begin position="119"/>
        <end position="259"/>
    </location>
</feature>
<feature type="compositionally biased region" description="Low complexity" evidence="3">
    <location>
        <begin position="1241"/>
        <end position="1250"/>
    </location>
</feature>
<dbReference type="SMART" id="SM00072">
    <property type="entry name" value="GuKc"/>
    <property type="match status" value="1"/>
</dbReference>
<dbReference type="InterPro" id="IPR053004">
    <property type="entry name" value="MAGUK_Signaling_Regulators"/>
</dbReference>
<dbReference type="PROSITE" id="PS50052">
    <property type="entry name" value="GUANYLATE_KINASE_2"/>
    <property type="match status" value="1"/>
</dbReference>
<dbReference type="InterPro" id="IPR011029">
    <property type="entry name" value="DEATH-like_dom_sf"/>
</dbReference>
<dbReference type="InterPro" id="IPR001452">
    <property type="entry name" value="SH3_domain"/>
</dbReference>
<dbReference type="SUPFAM" id="SSF52540">
    <property type="entry name" value="P-loop containing nucleoside triphosphate hydrolases"/>
    <property type="match status" value="1"/>
</dbReference>
<dbReference type="SUPFAM" id="SSF50156">
    <property type="entry name" value="PDZ domain-like"/>
    <property type="match status" value="4"/>
</dbReference>
<organism evidence="7 8">
    <name type="scientific">Cynoglossus semilaevis</name>
    <name type="common">Tongue sole</name>
    <dbReference type="NCBI Taxonomy" id="244447"/>
    <lineage>
        <taxon>Eukaryota</taxon>
        <taxon>Metazoa</taxon>
        <taxon>Chordata</taxon>
        <taxon>Craniata</taxon>
        <taxon>Vertebrata</taxon>
        <taxon>Euteleostomi</taxon>
        <taxon>Actinopterygii</taxon>
        <taxon>Neopterygii</taxon>
        <taxon>Teleostei</taxon>
        <taxon>Neoteleostei</taxon>
        <taxon>Acanthomorphata</taxon>
        <taxon>Carangaria</taxon>
        <taxon>Pleuronectiformes</taxon>
        <taxon>Pleuronectoidei</taxon>
        <taxon>Cynoglossidae</taxon>
        <taxon>Cynoglossinae</taxon>
        <taxon>Cynoglossus</taxon>
    </lineage>
</organism>
<feature type="domain" description="PDZ" evidence="5">
    <location>
        <begin position="1453"/>
        <end position="1533"/>
    </location>
</feature>
<dbReference type="CDD" id="cd06765">
    <property type="entry name" value="PDZ2_DLG5-like"/>
    <property type="match status" value="1"/>
</dbReference>
<dbReference type="Gene3D" id="1.10.533.10">
    <property type="entry name" value="Death Domain, Fas"/>
    <property type="match status" value="1"/>
</dbReference>
<dbReference type="InterPro" id="IPR001478">
    <property type="entry name" value="PDZ"/>
</dbReference>
<dbReference type="Gene3D" id="2.30.30.40">
    <property type="entry name" value="SH3 Domains"/>
    <property type="match status" value="1"/>
</dbReference>
<feature type="compositionally biased region" description="Polar residues" evidence="3">
    <location>
        <begin position="1197"/>
        <end position="1216"/>
    </location>
</feature>
<dbReference type="CDD" id="cd06766">
    <property type="entry name" value="PDZ4_DLG5-like"/>
    <property type="match status" value="1"/>
</dbReference>
<evidence type="ECO:0000259" key="4">
    <source>
        <dbReference type="PROSITE" id="PS50052"/>
    </source>
</evidence>
<dbReference type="CDD" id="cd11860">
    <property type="entry name" value="SH3_DLG5"/>
    <property type="match status" value="1"/>
</dbReference>
<name>A0A3P8UL97_CYNSE</name>
<dbReference type="PROSITE" id="PS50209">
    <property type="entry name" value="CARD"/>
    <property type="match status" value="1"/>
</dbReference>
<dbReference type="InterPro" id="IPR001315">
    <property type="entry name" value="CARD"/>
</dbReference>
<feature type="compositionally biased region" description="Low complexity" evidence="3">
    <location>
        <begin position="1187"/>
        <end position="1196"/>
    </location>
</feature>
<dbReference type="InterPro" id="IPR027417">
    <property type="entry name" value="P-loop_NTPase"/>
</dbReference>
<feature type="domain" description="PDZ" evidence="5">
    <location>
        <begin position="1303"/>
        <end position="1382"/>
    </location>
</feature>
<feature type="coiled-coil region" evidence="2">
    <location>
        <begin position="305"/>
        <end position="570"/>
    </location>
</feature>
<feature type="compositionally biased region" description="Polar residues" evidence="3">
    <location>
        <begin position="1388"/>
        <end position="1433"/>
    </location>
</feature>
<keyword evidence="8" id="KW-1185">Reference proteome</keyword>
<feature type="region of interest" description="Disordered" evidence="3">
    <location>
        <begin position="975"/>
        <end position="1082"/>
    </location>
</feature>
<dbReference type="CDD" id="cd01671">
    <property type="entry name" value="CARD"/>
    <property type="match status" value="1"/>
</dbReference>
<feature type="compositionally biased region" description="Basic and acidic residues" evidence="3">
    <location>
        <begin position="1056"/>
        <end position="1074"/>
    </location>
</feature>
<keyword evidence="2" id="KW-0175">Coiled coil</keyword>
<dbReference type="SUPFAM" id="SSF47986">
    <property type="entry name" value="DEATH domain"/>
    <property type="match status" value="1"/>
</dbReference>
<feature type="compositionally biased region" description="Low complexity" evidence="3">
    <location>
        <begin position="975"/>
        <end position="991"/>
    </location>
</feature>
<feature type="compositionally biased region" description="Basic and acidic residues" evidence="3">
    <location>
        <begin position="1025"/>
        <end position="1042"/>
    </location>
</feature>
<dbReference type="Gene3D" id="2.30.42.10">
    <property type="match status" value="4"/>
</dbReference>
<dbReference type="InParanoid" id="A0A3P8UL97"/>
<evidence type="ECO:0000313" key="7">
    <source>
        <dbReference type="Ensembl" id="ENSCSEP00000002624.1"/>
    </source>
</evidence>
<dbReference type="CDD" id="cd06767">
    <property type="entry name" value="PDZ3_DLG5-like"/>
    <property type="match status" value="1"/>
</dbReference>
<dbReference type="PANTHER" id="PTHR46360">
    <property type="entry name" value="DISKS LARGE HOMOLOG 5"/>
    <property type="match status" value="1"/>
</dbReference>
<feature type="region of interest" description="Disordered" evidence="3">
    <location>
        <begin position="1387"/>
        <end position="1451"/>
    </location>
</feature>
<dbReference type="Gene3D" id="3.40.50.300">
    <property type="entry name" value="P-loop containing nucleotide triphosphate hydrolases"/>
    <property type="match status" value="1"/>
</dbReference>
<evidence type="ECO:0000256" key="3">
    <source>
        <dbReference type="SAM" id="MobiDB-lite"/>
    </source>
</evidence>
<feature type="domain" description="PDZ" evidence="5">
    <location>
        <begin position="679"/>
        <end position="770"/>
    </location>
</feature>
<dbReference type="InterPro" id="IPR035537">
    <property type="entry name" value="DLG5_SH3"/>
</dbReference>
<dbReference type="Ensembl" id="ENSCSET00000002665.1">
    <property type="protein sequence ID" value="ENSCSEP00000002624.1"/>
    <property type="gene ID" value="ENSCSEG00000001733.1"/>
</dbReference>
<dbReference type="Proteomes" id="UP000265120">
    <property type="component" value="Chromosome 12"/>
</dbReference>
<keyword evidence="1" id="KW-0728">SH3 domain</keyword>
<reference evidence="7" key="2">
    <citation type="submission" date="2025-08" db="UniProtKB">
        <authorList>
            <consortium name="Ensembl"/>
        </authorList>
    </citation>
    <scope>IDENTIFICATION</scope>
</reference>
<dbReference type="PANTHER" id="PTHR46360:SF1">
    <property type="entry name" value="DISKS LARGE HOMOLOG 5"/>
    <property type="match status" value="1"/>
</dbReference>
<dbReference type="SMART" id="SM00228">
    <property type="entry name" value="PDZ"/>
    <property type="match status" value="4"/>
</dbReference>
<dbReference type="FunFam" id="2.30.30.40:FF:000130">
    <property type="entry name" value="Discs large 5, isoform A"/>
    <property type="match status" value="1"/>
</dbReference>
<dbReference type="InterPro" id="IPR008145">
    <property type="entry name" value="GK/Ca_channel_bsu"/>
</dbReference>
<dbReference type="InterPro" id="IPR036028">
    <property type="entry name" value="SH3-like_dom_sf"/>
</dbReference>
<feature type="domain" description="CARD" evidence="6">
    <location>
        <begin position="1"/>
        <end position="92"/>
    </location>
</feature>
<feature type="region of interest" description="Disordered" evidence="3">
    <location>
        <begin position="95"/>
        <end position="114"/>
    </location>
</feature>
<dbReference type="InterPro" id="IPR006907">
    <property type="entry name" value="DLG5_N"/>
</dbReference>
<reference evidence="7 8" key="1">
    <citation type="journal article" date="2014" name="Nat. Genet.">
        <title>Whole-genome sequence of a flatfish provides insights into ZW sex chromosome evolution and adaptation to a benthic lifestyle.</title>
        <authorList>
            <person name="Chen S."/>
            <person name="Zhang G."/>
            <person name="Shao C."/>
            <person name="Huang Q."/>
            <person name="Liu G."/>
            <person name="Zhang P."/>
            <person name="Song W."/>
            <person name="An N."/>
            <person name="Chalopin D."/>
            <person name="Volff J.N."/>
            <person name="Hong Y."/>
            <person name="Li Q."/>
            <person name="Sha Z."/>
            <person name="Zhou H."/>
            <person name="Xie M."/>
            <person name="Yu Q."/>
            <person name="Liu Y."/>
            <person name="Xiang H."/>
            <person name="Wang N."/>
            <person name="Wu K."/>
            <person name="Yang C."/>
            <person name="Zhou Q."/>
            <person name="Liao X."/>
            <person name="Yang L."/>
            <person name="Hu Q."/>
            <person name="Zhang J."/>
            <person name="Meng L."/>
            <person name="Jin L."/>
            <person name="Tian Y."/>
            <person name="Lian J."/>
            <person name="Yang J."/>
            <person name="Miao G."/>
            <person name="Liu S."/>
            <person name="Liang Z."/>
            <person name="Yan F."/>
            <person name="Li Y."/>
            <person name="Sun B."/>
            <person name="Zhang H."/>
            <person name="Zhang J."/>
            <person name="Zhu Y."/>
            <person name="Du M."/>
            <person name="Zhao Y."/>
            <person name="Schartl M."/>
            <person name="Tang Q."/>
            <person name="Wang J."/>
        </authorList>
    </citation>
    <scope>NUCLEOTIDE SEQUENCE</scope>
</reference>
<evidence type="ECO:0000259" key="6">
    <source>
        <dbReference type="PROSITE" id="PS50209"/>
    </source>
</evidence>
<protein>
    <submittedName>
        <fullName evidence="7">Discs, large homolog 5a (Drosophila)</fullName>
    </submittedName>
</protein>
<feature type="region of interest" description="Disordered" evidence="3">
    <location>
        <begin position="1179"/>
        <end position="1257"/>
    </location>
</feature>
<reference evidence="7" key="3">
    <citation type="submission" date="2025-09" db="UniProtKB">
        <authorList>
            <consortium name="Ensembl"/>
        </authorList>
    </citation>
    <scope>IDENTIFICATION</scope>
</reference>
<evidence type="ECO:0000256" key="1">
    <source>
        <dbReference type="ARBA" id="ARBA00022443"/>
    </source>
</evidence>
<feature type="domain" description="Guanylate kinase-like" evidence="4">
    <location>
        <begin position="1688"/>
        <end position="1850"/>
    </location>
</feature>
<dbReference type="STRING" id="244447.ENSCSEP00000002624"/>
<feature type="compositionally biased region" description="Low complexity" evidence="3">
    <location>
        <begin position="1434"/>
        <end position="1443"/>
    </location>
</feature>
<accession>A0A3P8UL97</accession>
<dbReference type="GO" id="GO:0042981">
    <property type="term" value="P:regulation of apoptotic process"/>
    <property type="evidence" value="ECO:0007669"/>
    <property type="project" value="InterPro"/>
</dbReference>
<feature type="domain" description="PDZ" evidence="5">
    <location>
        <begin position="594"/>
        <end position="684"/>
    </location>
</feature>
<evidence type="ECO:0000256" key="2">
    <source>
        <dbReference type="SAM" id="Coils"/>
    </source>
</evidence>
<dbReference type="OMA" id="PCETITI"/>
<dbReference type="GeneTree" id="ENSGT00940000155303"/>
<dbReference type="InterPro" id="IPR036034">
    <property type="entry name" value="PDZ_sf"/>
</dbReference>
<dbReference type="GO" id="GO:0005886">
    <property type="term" value="C:plasma membrane"/>
    <property type="evidence" value="ECO:0007669"/>
    <property type="project" value="TreeGrafter"/>
</dbReference>
<dbReference type="Pfam" id="PF00595">
    <property type="entry name" value="PDZ"/>
    <property type="match status" value="3"/>
</dbReference>
<dbReference type="Pfam" id="PF00625">
    <property type="entry name" value="Guanylate_kin"/>
    <property type="match status" value="1"/>
</dbReference>
<dbReference type="CDD" id="cd06764">
    <property type="entry name" value="PDZ1_DLG5-like"/>
    <property type="match status" value="1"/>
</dbReference>
<dbReference type="SMART" id="SM00326">
    <property type="entry name" value="SH3"/>
    <property type="match status" value="1"/>
</dbReference>
<dbReference type="FunFam" id="2.30.42.10:FF:000152">
    <property type="entry name" value="disks large homolog 5 isoform X1"/>
    <property type="match status" value="1"/>
</dbReference>
<dbReference type="GO" id="GO:0035331">
    <property type="term" value="P:negative regulation of hippo signaling"/>
    <property type="evidence" value="ECO:0007669"/>
    <property type="project" value="TreeGrafter"/>
</dbReference>
<dbReference type="Pfam" id="PF04822">
    <property type="entry name" value="Takusan"/>
    <property type="match status" value="1"/>
</dbReference>
<sequence>MEPKHKELLDQCHQNLLESITDADRLIELLIVSGTLSQLDRFELDQNCSSSTEKVDHLLKMLVNKESDHFLDLCVALEKAYPDLHATLFGHNGGGSPVNGEASSPPPAINDNRSSADHLDTVLFQLRQVTRERDELRKRLALASPGTTFDDCRPNSKASHDYERLKSQCMRAMADLQSLQNQHTKTLKRCEEAAKEADFYHMLHSRILGEQTQLKEELETLRRDNSQLVREQNHLQQNCEELQRLHTQDQKELVDLRQQQQQVIRERGSSEVLNQLYDTAMDKLEGVKKDYDTLSKRFSEKVANHNTDLSRLEQAEEENRRLQKQMDALLKQRDSAVLYQQQYSTSVRRFESVQQELNKSLSQNKELQREMERLQAEVTRYKNLQLKSTKDCEKYKEERDSVFNEYRLIMSERDQVIKELDKLQTELEAAEARLKNKSSERVVASEELEALRQKQDSATLDMERANKEIEMLRKQYEAMSQELKEATQEAEVAKCRRDWAFQERDKIVAERESIRTLCDNLRRERDRAVSELADALRNLDDMRKQKNDTLRELKELKEKMESQLEKEARFCQLMAHSSHDSAIDTDSLEWETEVVEFEKDRDDMDLKALGFDITDGVNDPYLPGDCGIFVTRVDKGSVADGRLRVNDWLLKINDVDLTNKDRKQVVKAVLNGGGSINMVVRRRKSLGGRLLTPVHISLVGHKDSGIGLENGVFVSAIVPGSPAAREGSLSVGDRLITINGLALDTKSVTECESLLRSCRDSLSLSLMKFFPHSTSGQNIFETLRDSSEKSSGRFLSDLQSRNSRNLKHNSSTQTDIYCSEISSVSGERRRMRGESDEAYPLLAAAGLRPATDLGSGRYGPSAFQECCPYTKAPSSLPFEPVSPSDCITVETTLEKKHSGGTWPKMMVGSMSVAPESIGPITSVAAAQLSIYKSPKQRKSIFDPDTFKRPETPSSKMEYMAANQIAAVAAAAVISHSPQPSKTESLSSSSTPTPTPPTPPTRTDSFKFKHKHQSSSASDCTVTSDGKGEVGGERGERERDRNGNHYFTEAKVLTSRKSCDEDIGRTRGEEPEVKRPRPKSAPALRRRMTPQTITLPLLQVSPVKTVGSNHWFGDSAHRGLSPCPAVTAVMRNPVYTVRSHRVHTSNCPSVASQILFPVLCSPPPSPQHQGHLSLDLTQQKRSNDFPESSSSRSSRASHGTNSLPSSARLGSSTNVQYRTERIKIPSTPRYPRSMLGSDRGSLSHSECSSPSLITPPQSPLNLETTSFVSSQSQGSISTLPRISVSPVTIGERRKDRPYLEEPRNVVVQKGAEPLGISIVGGENGGIFVSKVTGGSIAHQAGLEYGDQLLEFNGINLRNATEQQARLIIGQQCDTITIMAQYNPHMYQLGNHSRSSSRLEPVSTQSTSQTSGAVTSDNHANIDTLSEQDEGTLTPSSKQTTMSSESSRKVGDPRLVTVRRPGVEVGVTLCGGNLRGVYIEGLDEDSPARGPDGLLPGDLILEYNCVTMKNKTAEEVYVEMLKPVEVVTLKVQHRPDDFILLKDAPGDGFYIRALYERVGEADGDLTFKKDDILFVDESLPNGSFGVWMAWQLDENAQKIQRGQIPSKYMMDQEFYRRHSVTEMKEDSSKTLSAAARRSFFRRKQKHKRSSSKDSKETLALDAVSTDSIPFFDDCVSLAYQRVQKVECTFPRPVLVLGPLSEPIKDMLIKESPGKFCKSLLEVMKASQQAIERGVKDCLFIDYKRRSGHFDVTTVASIKEITEKGCHCLLDIAPHAIERLHSVHIYPIVVFIRFKNAKQIKEQKDPIYLRDKVSQKHSKEQFEGAQKMEGRVQGIVQGGSLPYICTQIMTIVDQEQSKVLWTPLGCP</sequence>
<dbReference type="Pfam" id="PF16610">
    <property type="entry name" value="dbPDZ_assoc"/>
    <property type="match status" value="1"/>
</dbReference>
<proteinExistence type="predicted"/>
<evidence type="ECO:0000259" key="5">
    <source>
        <dbReference type="PROSITE" id="PS50106"/>
    </source>
</evidence>
<dbReference type="InterPro" id="IPR008144">
    <property type="entry name" value="Guanylate_kin-like_dom"/>
</dbReference>
<dbReference type="PROSITE" id="PS50106">
    <property type="entry name" value="PDZ"/>
    <property type="match status" value="4"/>
</dbReference>